<evidence type="ECO:0000313" key="2">
    <source>
        <dbReference type="EMBL" id="KAK1789929.1"/>
    </source>
</evidence>
<proteinExistence type="predicted"/>
<name>A0AAD8Z062_9TELE</name>
<protein>
    <submittedName>
        <fullName evidence="2">Uncharacterized protein</fullName>
    </submittedName>
</protein>
<dbReference type="AlphaFoldDB" id="A0AAD8Z062"/>
<keyword evidence="3" id="KW-1185">Reference proteome</keyword>
<reference evidence="2" key="1">
    <citation type="submission" date="2023-03" db="EMBL/GenBank/DDBJ databases">
        <title>Electrophorus voltai genome.</title>
        <authorList>
            <person name="Bian C."/>
        </authorList>
    </citation>
    <scope>NUCLEOTIDE SEQUENCE</scope>
    <source>
        <strain evidence="2">CB-2022</strain>
        <tissue evidence="2">Muscle</tissue>
    </source>
</reference>
<evidence type="ECO:0000313" key="3">
    <source>
        <dbReference type="Proteomes" id="UP001239994"/>
    </source>
</evidence>
<sequence>MLRTVLIEIEAILNSKPFGYVSADGSDPGPVTPNCLLMRRPDNSLPQVVYPESECINRKRWRYTQVLANKFWAAFVNHYLLWMQTREKWQSSAPTSRGYISGQRDEQGK</sequence>
<dbReference type="EMBL" id="JAROKS010000021">
    <property type="protein sequence ID" value="KAK1789929.1"/>
    <property type="molecule type" value="Genomic_DNA"/>
</dbReference>
<evidence type="ECO:0000256" key="1">
    <source>
        <dbReference type="SAM" id="MobiDB-lite"/>
    </source>
</evidence>
<accession>A0AAD8Z062</accession>
<dbReference type="Proteomes" id="UP001239994">
    <property type="component" value="Unassembled WGS sequence"/>
</dbReference>
<feature type="region of interest" description="Disordered" evidence="1">
    <location>
        <begin position="88"/>
        <end position="109"/>
    </location>
</feature>
<comment type="caution">
    <text evidence="2">The sequence shown here is derived from an EMBL/GenBank/DDBJ whole genome shotgun (WGS) entry which is preliminary data.</text>
</comment>
<gene>
    <name evidence="2" type="ORF">P4O66_002257</name>
</gene>
<dbReference type="PANTHER" id="PTHR47331">
    <property type="entry name" value="PHD-TYPE DOMAIN-CONTAINING PROTEIN"/>
    <property type="match status" value="1"/>
</dbReference>
<organism evidence="2 3">
    <name type="scientific">Electrophorus voltai</name>
    <dbReference type="NCBI Taxonomy" id="2609070"/>
    <lineage>
        <taxon>Eukaryota</taxon>
        <taxon>Metazoa</taxon>
        <taxon>Chordata</taxon>
        <taxon>Craniata</taxon>
        <taxon>Vertebrata</taxon>
        <taxon>Euteleostomi</taxon>
        <taxon>Actinopterygii</taxon>
        <taxon>Neopterygii</taxon>
        <taxon>Teleostei</taxon>
        <taxon>Ostariophysi</taxon>
        <taxon>Gymnotiformes</taxon>
        <taxon>Gymnotoidei</taxon>
        <taxon>Gymnotidae</taxon>
        <taxon>Electrophorus</taxon>
    </lineage>
</organism>